<protein>
    <recommendedName>
        <fullName evidence="1">VQ domain-containing protein</fullName>
    </recommendedName>
</protein>
<dbReference type="AlphaFoldDB" id="A0A9Q1LDN5"/>
<organism evidence="2 3">
    <name type="scientific">Anisodus acutangulus</name>
    <dbReference type="NCBI Taxonomy" id="402998"/>
    <lineage>
        <taxon>Eukaryota</taxon>
        <taxon>Viridiplantae</taxon>
        <taxon>Streptophyta</taxon>
        <taxon>Embryophyta</taxon>
        <taxon>Tracheophyta</taxon>
        <taxon>Spermatophyta</taxon>
        <taxon>Magnoliopsida</taxon>
        <taxon>eudicotyledons</taxon>
        <taxon>Gunneridae</taxon>
        <taxon>Pentapetalae</taxon>
        <taxon>asterids</taxon>
        <taxon>lamiids</taxon>
        <taxon>Solanales</taxon>
        <taxon>Solanaceae</taxon>
        <taxon>Solanoideae</taxon>
        <taxon>Hyoscyameae</taxon>
        <taxon>Anisodus</taxon>
    </lineage>
</organism>
<evidence type="ECO:0000313" key="2">
    <source>
        <dbReference type="EMBL" id="KAJ8532270.1"/>
    </source>
</evidence>
<name>A0A9Q1LDN5_9SOLA</name>
<dbReference type="OrthoDB" id="691083at2759"/>
<evidence type="ECO:0000313" key="3">
    <source>
        <dbReference type="Proteomes" id="UP001152561"/>
    </source>
</evidence>
<dbReference type="InterPro" id="IPR008889">
    <property type="entry name" value="VQ"/>
</dbReference>
<dbReference type="Pfam" id="PF05678">
    <property type="entry name" value="VQ"/>
    <property type="match status" value="1"/>
</dbReference>
<sequence>MSATNNVRVPVKIVIINTQYIETDASSFKAVVQRLTGKNSTMAVEAEAAPPPPVAAAYGGGHVTSNYWDDQNAGGGPSLGRLKSFNDFDKLFKELPPLDDLLRLYTDELRSSSNY</sequence>
<evidence type="ECO:0000259" key="1">
    <source>
        <dbReference type="Pfam" id="PF05678"/>
    </source>
</evidence>
<dbReference type="PANTHER" id="PTHR34777">
    <property type="entry name" value="VQ MOTIF-CONTAINING PROTEIN 10"/>
    <property type="match status" value="1"/>
</dbReference>
<comment type="caution">
    <text evidence="2">The sequence shown here is derived from an EMBL/GenBank/DDBJ whole genome shotgun (WGS) entry which is preliminary data.</text>
</comment>
<reference evidence="3" key="1">
    <citation type="journal article" date="2023" name="Proc. Natl. Acad. Sci. U.S.A.">
        <title>Genomic and structural basis for evolution of tropane alkaloid biosynthesis.</title>
        <authorList>
            <person name="Wanga Y.-J."/>
            <person name="Taina T."/>
            <person name="Yua J.-Y."/>
            <person name="Lia J."/>
            <person name="Xua B."/>
            <person name="Chenc J."/>
            <person name="D'Auriad J.C."/>
            <person name="Huanga J.-P."/>
            <person name="Huanga S.-X."/>
        </authorList>
    </citation>
    <scope>NUCLEOTIDE SEQUENCE [LARGE SCALE GENOMIC DNA]</scope>
    <source>
        <strain evidence="3">cv. KIB-2019</strain>
    </source>
</reference>
<dbReference type="PANTHER" id="PTHR34777:SF1">
    <property type="entry name" value="VQ MOTIF-CONTAINING PROTEIN 10"/>
    <property type="match status" value="1"/>
</dbReference>
<keyword evidence="3" id="KW-1185">Reference proteome</keyword>
<feature type="domain" description="VQ" evidence="1">
    <location>
        <begin position="15"/>
        <end position="41"/>
    </location>
</feature>
<dbReference type="EMBL" id="JAJAGQ010000020">
    <property type="protein sequence ID" value="KAJ8532270.1"/>
    <property type="molecule type" value="Genomic_DNA"/>
</dbReference>
<proteinExistence type="predicted"/>
<gene>
    <name evidence="2" type="ORF">K7X08_012193</name>
</gene>
<dbReference type="InterPro" id="IPR039608">
    <property type="entry name" value="VQ_1/10"/>
</dbReference>
<accession>A0A9Q1LDN5</accession>
<dbReference type="Proteomes" id="UP001152561">
    <property type="component" value="Unassembled WGS sequence"/>
</dbReference>